<reference evidence="4 5" key="1">
    <citation type="submission" date="2014-02" db="EMBL/GenBank/DDBJ databases">
        <title>The small core and large imbalanced accessory genome model reveals a collaborative survival strategy of Sorangium cellulosum strains in nature.</title>
        <authorList>
            <person name="Han K."/>
            <person name="Peng R."/>
            <person name="Blom J."/>
            <person name="Li Y.-Z."/>
        </authorList>
    </citation>
    <scope>NUCLEOTIDE SEQUENCE [LARGE SCALE GENOMIC DNA]</scope>
    <source>
        <strain evidence="4 5">So0157-25</strain>
    </source>
</reference>
<accession>A0A150PRM3</accession>
<comment type="caution">
    <text evidence="4">The sequence shown here is derived from an EMBL/GenBank/DDBJ whole genome shotgun (WGS) entry which is preliminary data.</text>
</comment>
<dbReference type="InterPro" id="IPR050259">
    <property type="entry name" value="SDR"/>
</dbReference>
<feature type="domain" description="Ketoreductase" evidence="3">
    <location>
        <begin position="6"/>
        <end position="170"/>
    </location>
</feature>
<dbReference type="AlphaFoldDB" id="A0A150PRM3"/>
<organism evidence="4 5">
    <name type="scientific">Sorangium cellulosum</name>
    <name type="common">Polyangium cellulosum</name>
    <dbReference type="NCBI Taxonomy" id="56"/>
    <lineage>
        <taxon>Bacteria</taxon>
        <taxon>Pseudomonadati</taxon>
        <taxon>Myxococcota</taxon>
        <taxon>Polyangia</taxon>
        <taxon>Polyangiales</taxon>
        <taxon>Polyangiaceae</taxon>
        <taxon>Sorangium</taxon>
    </lineage>
</organism>
<dbReference type="SUPFAM" id="SSF51735">
    <property type="entry name" value="NAD(P)-binding Rossmann-fold domains"/>
    <property type="match status" value="1"/>
</dbReference>
<gene>
    <name evidence="4" type="ORF">BE08_34795</name>
</gene>
<evidence type="ECO:0000256" key="2">
    <source>
        <dbReference type="RuleBase" id="RU000363"/>
    </source>
</evidence>
<dbReference type="CDD" id="cd05233">
    <property type="entry name" value="SDR_c"/>
    <property type="match status" value="1"/>
</dbReference>
<dbReference type="FunFam" id="3.40.50.720:FF:000084">
    <property type="entry name" value="Short-chain dehydrogenase reductase"/>
    <property type="match status" value="1"/>
</dbReference>
<dbReference type="EMBL" id="JELY01000732">
    <property type="protein sequence ID" value="KYF58334.1"/>
    <property type="molecule type" value="Genomic_DNA"/>
</dbReference>
<dbReference type="InterPro" id="IPR036291">
    <property type="entry name" value="NAD(P)-bd_dom_sf"/>
</dbReference>
<evidence type="ECO:0000256" key="1">
    <source>
        <dbReference type="ARBA" id="ARBA00006484"/>
    </source>
</evidence>
<dbReference type="PROSITE" id="PS00061">
    <property type="entry name" value="ADH_SHORT"/>
    <property type="match status" value="1"/>
</dbReference>
<dbReference type="InterPro" id="IPR002347">
    <property type="entry name" value="SDR_fam"/>
</dbReference>
<evidence type="ECO:0000259" key="3">
    <source>
        <dbReference type="SMART" id="SM00822"/>
    </source>
</evidence>
<sequence>MSLEGRTALVTGGGRGIGRAIAERLAQDGARVVVAGRTQAEIDETAAAVGGVALRLDVADREGTLSALAALDGEVGHIDVLVNNAGAAESAPFDRTTDALWDRMLAVNATGPFVLCRALIPKMIARGFGRVVNVASTAGLTGFAYSIAYCASKHAMVGMTRTIALEIARTPVTINCVCPGWVNTRMSDEAIARIAEKTGRGEDAARRSLEGMSPQGRMVEPEEVALVVSMLCSHEARGVHGQAIPVDGGAVMR</sequence>
<protein>
    <submittedName>
        <fullName evidence="4">3-hydroxyacyl-CoA dehydrogenase</fullName>
    </submittedName>
</protein>
<dbReference type="GO" id="GO:0032787">
    <property type="term" value="P:monocarboxylic acid metabolic process"/>
    <property type="evidence" value="ECO:0007669"/>
    <property type="project" value="UniProtKB-ARBA"/>
</dbReference>
<evidence type="ECO:0000313" key="5">
    <source>
        <dbReference type="Proteomes" id="UP000075420"/>
    </source>
</evidence>
<evidence type="ECO:0000313" key="4">
    <source>
        <dbReference type="EMBL" id="KYF58334.1"/>
    </source>
</evidence>
<dbReference type="PANTHER" id="PTHR42879:SF2">
    <property type="entry name" value="3-OXOACYL-[ACYL-CARRIER-PROTEIN] REDUCTASE FABG"/>
    <property type="match status" value="1"/>
</dbReference>
<dbReference type="PRINTS" id="PR00080">
    <property type="entry name" value="SDRFAMILY"/>
</dbReference>
<dbReference type="PANTHER" id="PTHR42879">
    <property type="entry name" value="3-OXOACYL-(ACYL-CARRIER-PROTEIN) REDUCTASE"/>
    <property type="match status" value="1"/>
</dbReference>
<comment type="similarity">
    <text evidence="1 2">Belongs to the short-chain dehydrogenases/reductases (SDR) family.</text>
</comment>
<dbReference type="InterPro" id="IPR057326">
    <property type="entry name" value="KR_dom"/>
</dbReference>
<dbReference type="Proteomes" id="UP000075420">
    <property type="component" value="Unassembled WGS sequence"/>
</dbReference>
<dbReference type="Pfam" id="PF00106">
    <property type="entry name" value="adh_short"/>
    <property type="match status" value="1"/>
</dbReference>
<proteinExistence type="inferred from homology"/>
<dbReference type="PRINTS" id="PR00081">
    <property type="entry name" value="GDHRDH"/>
</dbReference>
<dbReference type="SMART" id="SM00822">
    <property type="entry name" value="PKS_KR"/>
    <property type="match status" value="1"/>
</dbReference>
<dbReference type="InterPro" id="IPR020904">
    <property type="entry name" value="Sc_DH/Rdtase_CS"/>
</dbReference>
<name>A0A150PRM3_SORCE</name>
<dbReference type="Gene3D" id="3.40.50.720">
    <property type="entry name" value="NAD(P)-binding Rossmann-like Domain"/>
    <property type="match status" value="1"/>
</dbReference>